<dbReference type="PROSITE" id="PS50011">
    <property type="entry name" value="PROTEIN_KINASE_DOM"/>
    <property type="match status" value="1"/>
</dbReference>
<keyword evidence="11 15" id="KW-0472">Membrane</keyword>
<dbReference type="InParanoid" id="A0A061FMF0"/>
<dbReference type="PANTHER" id="PTHR47982">
    <property type="entry name" value="PROLINE-RICH RECEPTOR-LIKE PROTEIN KINASE PERK4"/>
    <property type="match status" value="1"/>
</dbReference>
<gene>
    <name evidence="17" type="ORF">TCM_042826</name>
</gene>
<dbReference type="AlphaFoldDB" id="A0A061FMF0"/>
<dbReference type="FunFam" id="1.10.510.10:FF:000430">
    <property type="entry name" value="Protein kinase superfamily protein"/>
    <property type="match status" value="1"/>
</dbReference>
<dbReference type="GO" id="GO:0005886">
    <property type="term" value="C:plasma membrane"/>
    <property type="evidence" value="ECO:0000318"/>
    <property type="project" value="GO_Central"/>
</dbReference>
<dbReference type="GO" id="GO:0004674">
    <property type="term" value="F:protein serine/threonine kinase activity"/>
    <property type="evidence" value="ECO:0007669"/>
    <property type="project" value="UniProtKB-KW"/>
</dbReference>
<proteinExistence type="predicted"/>
<dbReference type="Gene3D" id="1.10.510.10">
    <property type="entry name" value="Transferase(Phosphotransferase) domain 1"/>
    <property type="match status" value="1"/>
</dbReference>
<keyword evidence="10 15" id="KW-1133">Transmembrane helix</keyword>
<feature type="region of interest" description="Disordered" evidence="14">
    <location>
        <begin position="94"/>
        <end position="121"/>
    </location>
</feature>
<keyword evidence="3" id="KW-1003">Cell membrane</keyword>
<dbReference type="Pfam" id="PF07714">
    <property type="entry name" value="PK_Tyr_Ser-Thr"/>
    <property type="match status" value="1"/>
</dbReference>
<evidence type="ECO:0000256" key="6">
    <source>
        <dbReference type="ARBA" id="ARBA00022692"/>
    </source>
</evidence>
<sequence>MNTTIFYKSKQKREGCKFKFPFFAKAAKYSSLSNRNQETPTMEIGQHALQVQCSIEKMPKTVTIVGGAMGALAFLAMVIGFIWFCKSQNKNFSNRNSDTGSSDPTARAEWNRGAGPSSAAGFSLFGTQGRRFTLEELEQATKQFDASNLMGHGSFGSVYKGLLRDTVVAIKRRQGAPQQEFVAEDLDRKLISIYVKQAIYLSEIQHRNLVTLQGYCQESGSQMLVYEYLPNGSICNHLYDSRMESSARLEFKQRLSIALGAAKGLCHLHGLKPPLVHRNFKTANVLVDENFIAKVADAGVWKLLQRIEEGGPSCTASVTVFQDPEAEASGTFTEMSDVYSFGVFLLELITGQEAVHMDSLASNESLIQWVHEFERSVCFFATFLKVRSRLSSNNFVDHRLVGSFTMEGIRDMIRLTLQCMTFPANCRPRMDKVVLVLEQIHEKEMALTTVMGEGTATITLGSELFASSK</sequence>
<dbReference type="Proteomes" id="UP000026915">
    <property type="component" value="Chromosome 10"/>
</dbReference>
<keyword evidence="18" id="KW-1185">Reference proteome</keyword>
<protein>
    <recommendedName>
        <fullName evidence="2">non-specific serine/threonine protein kinase</fullName>
        <ecNumber evidence="2">2.7.11.1</ecNumber>
    </recommendedName>
</protein>
<comment type="catalytic activity">
    <reaction evidence="12">
        <text>L-threonyl-[protein] + ATP = O-phospho-L-threonyl-[protein] + ADP + H(+)</text>
        <dbReference type="Rhea" id="RHEA:46608"/>
        <dbReference type="Rhea" id="RHEA-COMP:11060"/>
        <dbReference type="Rhea" id="RHEA-COMP:11605"/>
        <dbReference type="ChEBI" id="CHEBI:15378"/>
        <dbReference type="ChEBI" id="CHEBI:30013"/>
        <dbReference type="ChEBI" id="CHEBI:30616"/>
        <dbReference type="ChEBI" id="CHEBI:61977"/>
        <dbReference type="ChEBI" id="CHEBI:456216"/>
        <dbReference type="EC" id="2.7.11.1"/>
    </reaction>
</comment>
<dbReference type="Gramene" id="EOY18226">
    <property type="protein sequence ID" value="EOY18226"/>
    <property type="gene ID" value="TCM_042826"/>
</dbReference>
<evidence type="ECO:0000256" key="11">
    <source>
        <dbReference type="ARBA" id="ARBA00023136"/>
    </source>
</evidence>
<dbReference type="EC" id="2.7.11.1" evidence="2"/>
<evidence type="ECO:0000256" key="5">
    <source>
        <dbReference type="ARBA" id="ARBA00022679"/>
    </source>
</evidence>
<evidence type="ECO:0000259" key="16">
    <source>
        <dbReference type="PROSITE" id="PS50011"/>
    </source>
</evidence>
<dbReference type="EMBL" id="CM001888">
    <property type="protein sequence ID" value="EOY18226.1"/>
    <property type="molecule type" value="Genomic_DNA"/>
</dbReference>
<dbReference type="PANTHER" id="PTHR47982:SF54">
    <property type="entry name" value="PROTEIN KINASE SUPERFAMILY PROTEIN"/>
    <property type="match status" value="1"/>
</dbReference>
<evidence type="ECO:0000256" key="13">
    <source>
        <dbReference type="ARBA" id="ARBA00048679"/>
    </source>
</evidence>
<keyword evidence="9" id="KW-0067">ATP-binding</keyword>
<dbReference type="InterPro" id="IPR011009">
    <property type="entry name" value="Kinase-like_dom_sf"/>
</dbReference>
<evidence type="ECO:0000256" key="1">
    <source>
        <dbReference type="ARBA" id="ARBA00004162"/>
    </source>
</evidence>
<evidence type="ECO:0000313" key="17">
    <source>
        <dbReference type="EMBL" id="EOY18226.1"/>
    </source>
</evidence>
<feature type="domain" description="Protein kinase" evidence="16">
    <location>
        <begin position="144"/>
        <end position="444"/>
    </location>
</feature>
<evidence type="ECO:0000256" key="3">
    <source>
        <dbReference type="ARBA" id="ARBA00022475"/>
    </source>
</evidence>
<accession>A0A061FMF0</accession>
<evidence type="ECO:0000256" key="4">
    <source>
        <dbReference type="ARBA" id="ARBA00022527"/>
    </source>
</evidence>
<keyword evidence="7" id="KW-0547">Nucleotide-binding</keyword>
<evidence type="ECO:0000256" key="12">
    <source>
        <dbReference type="ARBA" id="ARBA00047899"/>
    </source>
</evidence>
<keyword evidence="6 15" id="KW-0812">Transmembrane</keyword>
<dbReference type="InterPro" id="IPR001245">
    <property type="entry name" value="Ser-Thr/Tyr_kinase_cat_dom"/>
</dbReference>
<evidence type="ECO:0000256" key="15">
    <source>
        <dbReference type="SAM" id="Phobius"/>
    </source>
</evidence>
<keyword evidence="8 17" id="KW-0418">Kinase</keyword>
<evidence type="ECO:0000256" key="14">
    <source>
        <dbReference type="SAM" id="MobiDB-lite"/>
    </source>
</evidence>
<dbReference type="Gene3D" id="3.30.200.20">
    <property type="entry name" value="Phosphorylase Kinase, domain 1"/>
    <property type="match status" value="1"/>
</dbReference>
<evidence type="ECO:0000313" key="18">
    <source>
        <dbReference type="Proteomes" id="UP000026915"/>
    </source>
</evidence>
<evidence type="ECO:0000256" key="10">
    <source>
        <dbReference type="ARBA" id="ARBA00022989"/>
    </source>
</evidence>
<evidence type="ECO:0000256" key="9">
    <source>
        <dbReference type="ARBA" id="ARBA00022840"/>
    </source>
</evidence>
<name>A0A061FMF0_THECC</name>
<dbReference type="InterPro" id="IPR047117">
    <property type="entry name" value="PERK1-13-like"/>
</dbReference>
<evidence type="ECO:0000256" key="8">
    <source>
        <dbReference type="ARBA" id="ARBA00022777"/>
    </source>
</evidence>
<dbReference type="eggNOG" id="KOG1187">
    <property type="taxonomic scope" value="Eukaryota"/>
</dbReference>
<feature type="transmembrane region" description="Helical" evidence="15">
    <location>
        <begin position="62"/>
        <end position="84"/>
    </location>
</feature>
<feature type="compositionally biased region" description="Polar residues" evidence="14">
    <location>
        <begin position="94"/>
        <end position="104"/>
    </location>
</feature>
<comment type="subcellular location">
    <subcellularLocation>
        <location evidence="1">Cell membrane</location>
        <topology evidence="1">Single-pass membrane protein</topology>
    </subcellularLocation>
</comment>
<reference evidence="17 18" key="1">
    <citation type="journal article" date="2013" name="Genome Biol.">
        <title>The genome sequence of the most widely cultivated cacao type and its use to identify candidate genes regulating pod color.</title>
        <authorList>
            <person name="Motamayor J.C."/>
            <person name="Mockaitis K."/>
            <person name="Schmutz J."/>
            <person name="Haiminen N."/>
            <person name="Iii D.L."/>
            <person name="Cornejo O."/>
            <person name="Findley S.D."/>
            <person name="Zheng P."/>
            <person name="Utro F."/>
            <person name="Royaert S."/>
            <person name="Saski C."/>
            <person name="Jenkins J."/>
            <person name="Podicheti R."/>
            <person name="Zhao M."/>
            <person name="Scheffler B.E."/>
            <person name="Stack J.C."/>
            <person name="Feltus F.A."/>
            <person name="Mustiga G.M."/>
            <person name="Amores F."/>
            <person name="Phillips W."/>
            <person name="Marelli J.P."/>
            <person name="May G.D."/>
            <person name="Shapiro H."/>
            <person name="Ma J."/>
            <person name="Bustamante C.D."/>
            <person name="Schnell R.J."/>
            <person name="Main D."/>
            <person name="Gilbert D."/>
            <person name="Parida L."/>
            <person name="Kuhn D.N."/>
        </authorList>
    </citation>
    <scope>NUCLEOTIDE SEQUENCE [LARGE SCALE GENOMIC DNA]</scope>
    <source>
        <strain evidence="18">cv. Matina 1-6</strain>
    </source>
</reference>
<keyword evidence="5" id="KW-0808">Transferase</keyword>
<keyword evidence="4" id="KW-0723">Serine/threonine-protein kinase</keyword>
<evidence type="ECO:0000256" key="2">
    <source>
        <dbReference type="ARBA" id="ARBA00012513"/>
    </source>
</evidence>
<organism evidence="17 18">
    <name type="scientific">Theobroma cacao</name>
    <name type="common">Cacao</name>
    <name type="synonym">Cocoa</name>
    <dbReference type="NCBI Taxonomy" id="3641"/>
    <lineage>
        <taxon>Eukaryota</taxon>
        <taxon>Viridiplantae</taxon>
        <taxon>Streptophyta</taxon>
        <taxon>Embryophyta</taxon>
        <taxon>Tracheophyta</taxon>
        <taxon>Spermatophyta</taxon>
        <taxon>Magnoliopsida</taxon>
        <taxon>eudicotyledons</taxon>
        <taxon>Gunneridae</taxon>
        <taxon>Pentapetalae</taxon>
        <taxon>rosids</taxon>
        <taxon>malvids</taxon>
        <taxon>Malvales</taxon>
        <taxon>Malvaceae</taxon>
        <taxon>Byttnerioideae</taxon>
        <taxon>Theobroma</taxon>
    </lineage>
</organism>
<evidence type="ECO:0000256" key="7">
    <source>
        <dbReference type="ARBA" id="ARBA00022741"/>
    </source>
</evidence>
<dbReference type="SUPFAM" id="SSF56112">
    <property type="entry name" value="Protein kinase-like (PK-like)"/>
    <property type="match status" value="1"/>
</dbReference>
<dbReference type="GO" id="GO:0005524">
    <property type="term" value="F:ATP binding"/>
    <property type="evidence" value="ECO:0007669"/>
    <property type="project" value="UniProtKB-KW"/>
</dbReference>
<dbReference type="InterPro" id="IPR000719">
    <property type="entry name" value="Prot_kinase_dom"/>
</dbReference>
<comment type="catalytic activity">
    <reaction evidence="13">
        <text>L-seryl-[protein] + ATP = O-phospho-L-seryl-[protein] + ADP + H(+)</text>
        <dbReference type="Rhea" id="RHEA:17989"/>
        <dbReference type="Rhea" id="RHEA-COMP:9863"/>
        <dbReference type="Rhea" id="RHEA-COMP:11604"/>
        <dbReference type="ChEBI" id="CHEBI:15378"/>
        <dbReference type="ChEBI" id="CHEBI:29999"/>
        <dbReference type="ChEBI" id="CHEBI:30616"/>
        <dbReference type="ChEBI" id="CHEBI:83421"/>
        <dbReference type="ChEBI" id="CHEBI:456216"/>
        <dbReference type="EC" id="2.7.11.1"/>
    </reaction>
</comment>
<dbReference type="OMA" id="GQEEAMH"/>